<organism evidence="7 8">
    <name type="scientific">Aplosporella prunicola CBS 121167</name>
    <dbReference type="NCBI Taxonomy" id="1176127"/>
    <lineage>
        <taxon>Eukaryota</taxon>
        <taxon>Fungi</taxon>
        <taxon>Dikarya</taxon>
        <taxon>Ascomycota</taxon>
        <taxon>Pezizomycotina</taxon>
        <taxon>Dothideomycetes</taxon>
        <taxon>Dothideomycetes incertae sedis</taxon>
        <taxon>Botryosphaeriales</taxon>
        <taxon>Aplosporellaceae</taxon>
        <taxon>Aplosporella</taxon>
    </lineage>
</organism>
<evidence type="ECO:0000256" key="2">
    <source>
        <dbReference type="ARBA" id="ARBA00022694"/>
    </source>
</evidence>
<keyword evidence="2" id="KW-0819">tRNA processing</keyword>
<accession>A0A6A6BM65</accession>
<gene>
    <name evidence="7" type="ORF">K452DRAFT_295830</name>
</gene>
<dbReference type="InterPro" id="IPR045478">
    <property type="entry name" value="Exportin-5_C"/>
</dbReference>
<dbReference type="InterPro" id="IPR045065">
    <property type="entry name" value="XPO1/5"/>
</dbReference>
<dbReference type="Pfam" id="PF08389">
    <property type="entry name" value="Xpo1"/>
    <property type="match status" value="1"/>
</dbReference>
<evidence type="ECO:0008006" key="9">
    <source>
        <dbReference type="Google" id="ProtNLM"/>
    </source>
</evidence>
<dbReference type="InterPro" id="IPR013598">
    <property type="entry name" value="Exportin-1/Importin-b-like"/>
</dbReference>
<dbReference type="GO" id="GO:0005634">
    <property type="term" value="C:nucleus"/>
    <property type="evidence" value="ECO:0007669"/>
    <property type="project" value="TreeGrafter"/>
</dbReference>
<comment type="function">
    <text evidence="3">tRNA nucleus export receptor which facilitates tRNA translocation across the nuclear pore complex. Involved in pre-tRNA splicing, probably by affecting the interaction of pre-tRNA with splicing endonuclease.</text>
</comment>
<keyword evidence="8" id="KW-1185">Reference proteome</keyword>
<dbReference type="GO" id="GO:0006405">
    <property type="term" value="P:RNA export from nucleus"/>
    <property type="evidence" value="ECO:0007669"/>
    <property type="project" value="TreeGrafter"/>
</dbReference>
<dbReference type="OrthoDB" id="2215036at2759"/>
<dbReference type="InterPro" id="IPR016024">
    <property type="entry name" value="ARM-type_fold"/>
</dbReference>
<evidence type="ECO:0000259" key="5">
    <source>
        <dbReference type="Pfam" id="PF08389"/>
    </source>
</evidence>
<feature type="domain" description="Exportin-5 C-terminal" evidence="6">
    <location>
        <begin position="340"/>
        <end position="1176"/>
    </location>
</feature>
<evidence type="ECO:0000259" key="6">
    <source>
        <dbReference type="Pfam" id="PF19273"/>
    </source>
</evidence>
<dbReference type="GO" id="GO:0031267">
    <property type="term" value="F:small GTPase binding"/>
    <property type="evidence" value="ECO:0007669"/>
    <property type="project" value="InterPro"/>
</dbReference>
<proteinExistence type="inferred from homology"/>
<dbReference type="PANTHER" id="PTHR11223:SF3">
    <property type="entry name" value="EXPORTIN-5"/>
    <property type="match status" value="1"/>
</dbReference>
<dbReference type="InterPro" id="IPR011989">
    <property type="entry name" value="ARM-like"/>
</dbReference>
<evidence type="ECO:0000256" key="1">
    <source>
        <dbReference type="ARBA" id="ARBA00009466"/>
    </source>
</evidence>
<dbReference type="GeneID" id="54299357"/>
<evidence type="ECO:0000313" key="7">
    <source>
        <dbReference type="EMBL" id="KAF2144374.1"/>
    </source>
</evidence>
<dbReference type="AlphaFoldDB" id="A0A6A6BM65"/>
<protein>
    <recommendedName>
        <fullName evidence="9">Importin N-terminal domain-containing protein</fullName>
    </recommendedName>
</protein>
<evidence type="ECO:0000313" key="8">
    <source>
        <dbReference type="Proteomes" id="UP000799438"/>
    </source>
</evidence>
<feature type="domain" description="Importin N-terminal" evidence="4">
    <location>
        <begin position="44"/>
        <end position="105"/>
    </location>
</feature>
<dbReference type="GO" id="GO:0005737">
    <property type="term" value="C:cytoplasm"/>
    <property type="evidence" value="ECO:0007669"/>
    <property type="project" value="TreeGrafter"/>
</dbReference>
<evidence type="ECO:0000259" key="4">
    <source>
        <dbReference type="Pfam" id="PF03810"/>
    </source>
</evidence>
<sequence>MDGFNESSQPSRPDGAADLSRVLEALEAIFDARSSNTTRQEASLYLEQIKQLPEAPSHGFALALDASQPVHLRYFGLQLLEYSIRYGWEDYTEEQALAMRQYVIRLAEGVSQQGPTFLRNKVAQLWTEVAKRSWGADWMDMDELLVRLWTSSLEHQGLVLYILETLSEEVFNRDDAIASLRGNDLGKACVSIFTPATIIQEELPTRDTSLNVRFGDEGWVKRVCDLLDWCLANNAEKDERICAIAVKALNTIRATMPWLIPKAIVSTESVNHIGRALSVPVIPVQTAAVEALFAIYNRSNFLEQDFVDIVCPMYGTEIVNLLREIYKWTASDMDINDMDEPKYTLSKKLSEVLGSLASFAESKPTLIPESSDLPGFFSLLFEVMGHPSLTVSIPILHAWTKLLRARVIRDSQAVIQLVPALLELCSQRLVRYEALPDDSEDPTFLLLNEDIDTVPERHAFLGNYRRYCVDIVEVVVRKMPMDAMQHILGQATHLFRHLYDGQAPFHVQTFIKNSGSVLRMDAQISVIDAALRGYLKWVAGHGADPQHDESNRQAMQDIFELWCQEVLQIIFEDPEITRKLIQLLVTFSTKALATRPSFALQLLEYILNLPIRDEPSFPQYSEAVKGLEQACTAEMQRLAMTFPDHFLSVYDDIERQINVVMANKPVDDRQRMGYTAFLFIIIHRASTLDRSVQEARLAEIMNAVKQQWLSPELSASLSSFQSFLEMLSLGQVNEFFSTHGFDRTQDWAAQLLDAEGQAKQAEILARFGQLPLRFTKNLLGASTERLRDGSQPYEIACVLWADAIPAILPNLLQLISHAQAFMNLRNWSHLPEEMQMVIKRVLTDRFWQAGISTESRDDFFARVSGSKSSYEGFASTVRGTVRQIREVCYFILYALTRFKEYFYGIADLPIPLSQALFENAQALSAHHVSVLLNVSTQLIESCPADLRAQFLPPIVAGLFKELDTKISTEWDMINKQISQAGDQDNLGDEMKNESILRQLTHSAVMLVSLLLDDQRFDTGRSSPNAKEQRMQTFILNTPQVLEAILVFCKTTIRVRDTRCVTLVSRLMRMTIHHFKDQSPVRDYICCDMLQAAITSLHEPAFVDAQKDLAMLIAQIIQLDPVTSRSIILSLPGLSSRPEKVDKAFNNIQNVPSERQQRGLVLDLLSSVRGISIHEQGKMARPQVKKAAVQEQYMAVEQQPAIVRGGSPELAGMADMFG</sequence>
<feature type="domain" description="Exportin-1/Importin-beta-like" evidence="5">
    <location>
        <begin position="115"/>
        <end position="181"/>
    </location>
</feature>
<dbReference type="GO" id="GO:0006611">
    <property type="term" value="P:protein export from nucleus"/>
    <property type="evidence" value="ECO:0007669"/>
    <property type="project" value="InterPro"/>
</dbReference>
<dbReference type="GO" id="GO:0005049">
    <property type="term" value="F:nuclear export signal receptor activity"/>
    <property type="evidence" value="ECO:0007669"/>
    <property type="project" value="InterPro"/>
</dbReference>
<dbReference type="Proteomes" id="UP000799438">
    <property type="component" value="Unassembled WGS sequence"/>
</dbReference>
<dbReference type="Pfam" id="PF03810">
    <property type="entry name" value="IBN_N"/>
    <property type="match status" value="1"/>
</dbReference>
<dbReference type="EMBL" id="ML995479">
    <property type="protein sequence ID" value="KAF2144374.1"/>
    <property type="molecule type" value="Genomic_DNA"/>
</dbReference>
<dbReference type="SUPFAM" id="SSF48371">
    <property type="entry name" value="ARM repeat"/>
    <property type="match status" value="1"/>
</dbReference>
<dbReference type="Gene3D" id="1.25.10.10">
    <property type="entry name" value="Leucine-rich Repeat Variant"/>
    <property type="match status" value="1"/>
</dbReference>
<dbReference type="GO" id="GO:0008033">
    <property type="term" value="P:tRNA processing"/>
    <property type="evidence" value="ECO:0007669"/>
    <property type="project" value="UniProtKB-KW"/>
</dbReference>
<dbReference type="Pfam" id="PF19273">
    <property type="entry name" value="Exportin-5"/>
    <property type="match status" value="1"/>
</dbReference>
<dbReference type="RefSeq" id="XP_033400086.1">
    <property type="nucleotide sequence ID" value="XM_033541860.1"/>
</dbReference>
<name>A0A6A6BM65_9PEZI</name>
<dbReference type="PANTHER" id="PTHR11223">
    <property type="entry name" value="EXPORTIN 1/5"/>
    <property type="match status" value="1"/>
</dbReference>
<dbReference type="GO" id="GO:0003723">
    <property type="term" value="F:RNA binding"/>
    <property type="evidence" value="ECO:0007669"/>
    <property type="project" value="TreeGrafter"/>
</dbReference>
<evidence type="ECO:0000256" key="3">
    <source>
        <dbReference type="ARBA" id="ARBA00025147"/>
    </source>
</evidence>
<dbReference type="InterPro" id="IPR001494">
    <property type="entry name" value="Importin-beta_N"/>
</dbReference>
<comment type="similarity">
    <text evidence="1">Belongs to the exportin family.</text>
</comment>
<reference evidence="7" key="1">
    <citation type="journal article" date="2020" name="Stud. Mycol.">
        <title>101 Dothideomycetes genomes: a test case for predicting lifestyles and emergence of pathogens.</title>
        <authorList>
            <person name="Haridas S."/>
            <person name="Albert R."/>
            <person name="Binder M."/>
            <person name="Bloem J."/>
            <person name="Labutti K."/>
            <person name="Salamov A."/>
            <person name="Andreopoulos B."/>
            <person name="Baker S."/>
            <person name="Barry K."/>
            <person name="Bills G."/>
            <person name="Bluhm B."/>
            <person name="Cannon C."/>
            <person name="Castanera R."/>
            <person name="Culley D."/>
            <person name="Daum C."/>
            <person name="Ezra D."/>
            <person name="Gonzalez J."/>
            <person name="Henrissat B."/>
            <person name="Kuo A."/>
            <person name="Liang C."/>
            <person name="Lipzen A."/>
            <person name="Lutzoni F."/>
            <person name="Magnuson J."/>
            <person name="Mondo S."/>
            <person name="Nolan M."/>
            <person name="Ohm R."/>
            <person name="Pangilinan J."/>
            <person name="Park H.-J."/>
            <person name="Ramirez L."/>
            <person name="Alfaro M."/>
            <person name="Sun H."/>
            <person name="Tritt A."/>
            <person name="Yoshinaga Y."/>
            <person name="Zwiers L.-H."/>
            <person name="Turgeon B."/>
            <person name="Goodwin S."/>
            <person name="Spatafora J."/>
            <person name="Crous P."/>
            <person name="Grigoriev I."/>
        </authorList>
    </citation>
    <scope>NUCLEOTIDE SEQUENCE</scope>
    <source>
        <strain evidence="7">CBS 121167</strain>
    </source>
</reference>
<dbReference type="GO" id="GO:0042565">
    <property type="term" value="C:RNA nuclear export complex"/>
    <property type="evidence" value="ECO:0007669"/>
    <property type="project" value="TreeGrafter"/>
</dbReference>